<dbReference type="EMBL" id="JANKAS010000026">
    <property type="protein sequence ID" value="MCR1900301.1"/>
    <property type="molecule type" value="Genomic_DNA"/>
</dbReference>
<dbReference type="InterPro" id="IPR018313">
    <property type="entry name" value="SBP_3_CS"/>
</dbReference>
<dbReference type="GO" id="GO:0016020">
    <property type="term" value="C:membrane"/>
    <property type="evidence" value="ECO:0007669"/>
    <property type="project" value="InterPro"/>
</dbReference>
<feature type="domain" description="Ionotropic glutamate receptor C-terminal" evidence="7">
    <location>
        <begin position="41"/>
        <end position="264"/>
    </location>
</feature>
<comment type="caution">
    <text evidence="8">The sequence shown here is derived from an EMBL/GenBank/DDBJ whole genome shotgun (WGS) entry which is preliminary data.</text>
</comment>
<evidence type="ECO:0000256" key="5">
    <source>
        <dbReference type="SAM" id="SignalP"/>
    </source>
</evidence>
<feature type="signal peptide" evidence="5">
    <location>
        <begin position="1"/>
        <end position="23"/>
    </location>
</feature>
<feature type="chain" id="PRO_5042055419" evidence="5">
    <location>
        <begin position="24"/>
        <end position="264"/>
    </location>
</feature>
<evidence type="ECO:0000256" key="3">
    <source>
        <dbReference type="ARBA" id="ARBA00022729"/>
    </source>
</evidence>
<keyword evidence="9" id="KW-1185">Reference proteome</keyword>
<evidence type="ECO:0000256" key="1">
    <source>
        <dbReference type="ARBA" id="ARBA00004196"/>
    </source>
</evidence>
<comment type="similarity">
    <text evidence="2 4">Belongs to the bacterial solute-binding protein 3 family.</text>
</comment>
<dbReference type="Pfam" id="PF00497">
    <property type="entry name" value="SBP_bac_3"/>
    <property type="match status" value="1"/>
</dbReference>
<dbReference type="SMART" id="SM00062">
    <property type="entry name" value="PBPb"/>
    <property type="match status" value="1"/>
</dbReference>
<protein>
    <submittedName>
        <fullName evidence="8">Basic amino acid ABC transporter substrate-binding protein</fullName>
    </submittedName>
</protein>
<dbReference type="PROSITE" id="PS51257">
    <property type="entry name" value="PROKAR_LIPOPROTEIN"/>
    <property type="match status" value="1"/>
</dbReference>
<evidence type="ECO:0000256" key="4">
    <source>
        <dbReference type="RuleBase" id="RU003744"/>
    </source>
</evidence>
<dbReference type="Gene3D" id="3.40.190.10">
    <property type="entry name" value="Periplasmic binding protein-like II"/>
    <property type="match status" value="2"/>
</dbReference>
<dbReference type="SMART" id="SM00079">
    <property type="entry name" value="PBPe"/>
    <property type="match status" value="1"/>
</dbReference>
<dbReference type="GO" id="GO:0015276">
    <property type="term" value="F:ligand-gated monoatomic ion channel activity"/>
    <property type="evidence" value="ECO:0007669"/>
    <property type="project" value="InterPro"/>
</dbReference>
<comment type="subcellular location">
    <subcellularLocation>
        <location evidence="1">Cell envelope</location>
    </subcellularLocation>
</comment>
<name>A0AAE3L0G5_9FIRM</name>
<dbReference type="AlphaFoldDB" id="A0AAE3L0G5"/>
<dbReference type="SUPFAM" id="SSF53850">
    <property type="entry name" value="Periplasmic binding protein-like II"/>
    <property type="match status" value="1"/>
</dbReference>
<dbReference type="PANTHER" id="PTHR35936">
    <property type="entry name" value="MEMBRANE-BOUND LYTIC MUREIN TRANSGLYCOSYLASE F"/>
    <property type="match status" value="1"/>
</dbReference>
<dbReference type="RefSeq" id="WP_257533531.1">
    <property type="nucleotide sequence ID" value="NZ_JANKAS010000026.1"/>
</dbReference>
<keyword evidence="3 5" id="KW-0732">Signal</keyword>
<dbReference type="PANTHER" id="PTHR35936:SF17">
    <property type="entry name" value="ARGININE-BINDING EXTRACELLULAR PROTEIN ARTP"/>
    <property type="match status" value="1"/>
</dbReference>
<evidence type="ECO:0000256" key="2">
    <source>
        <dbReference type="ARBA" id="ARBA00010333"/>
    </source>
</evidence>
<evidence type="ECO:0000313" key="8">
    <source>
        <dbReference type="EMBL" id="MCR1900301.1"/>
    </source>
</evidence>
<evidence type="ECO:0000259" key="7">
    <source>
        <dbReference type="SMART" id="SM00079"/>
    </source>
</evidence>
<dbReference type="Proteomes" id="UP001205748">
    <property type="component" value="Unassembled WGS sequence"/>
</dbReference>
<accession>A0AAE3L0G5</accession>
<sequence>MKKGMFTLLIIVLMIAFVGCNSAQGTEGQGEESQQSQGKDTLVVGTSADFPPFESHEVVEGKDMIVGFDIDLLNEIAKELDVDIKIEDIDFNGLVAAVQTGKIDMAISGMTPKPDRLEKVDFSDSYFKASQALLVKKGIAKDIDSMDRLKGKIVASQLGTTSDDVISSFEGIEVKKYNRTNDAVLDLNNGRVEAVIIEDTIAKAYVDKNPGIEAVIPEDLNEEEEPFAIALPKGEKELLDKINGALKNIKDSGKYDELVEKWFE</sequence>
<feature type="domain" description="Solute-binding protein family 3/N-terminal" evidence="6">
    <location>
        <begin position="41"/>
        <end position="264"/>
    </location>
</feature>
<evidence type="ECO:0000313" key="9">
    <source>
        <dbReference type="Proteomes" id="UP001205748"/>
    </source>
</evidence>
<gene>
    <name evidence="8" type="ORF">NSA47_15155</name>
</gene>
<dbReference type="InterPro" id="IPR001638">
    <property type="entry name" value="Solute-binding_3/MltF_N"/>
</dbReference>
<dbReference type="CDD" id="cd13624">
    <property type="entry name" value="PBP2_Arg_Lys_His"/>
    <property type="match status" value="1"/>
</dbReference>
<proteinExistence type="inferred from homology"/>
<reference evidence="8" key="1">
    <citation type="submission" date="2022-07" db="EMBL/GenBank/DDBJ databases">
        <title>Enhanced cultured diversity of the mouse gut microbiota enables custom-made synthetic communities.</title>
        <authorList>
            <person name="Afrizal A."/>
        </authorList>
    </citation>
    <scope>NUCLEOTIDE SEQUENCE</scope>
    <source>
        <strain evidence="8">DSM 28593</strain>
    </source>
</reference>
<dbReference type="InterPro" id="IPR001320">
    <property type="entry name" value="Iontro_rcpt_C"/>
</dbReference>
<organism evidence="8 9">
    <name type="scientific">Irregularibacter muris</name>
    <dbReference type="NCBI Taxonomy" id="1796619"/>
    <lineage>
        <taxon>Bacteria</taxon>
        <taxon>Bacillati</taxon>
        <taxon>Bacillota</taxon>
        <taxon>Clostridia</taxon>
        <taxon>Eubacteriales</taxon>
        <taxon>Eubacteriaceae</taxon>
        <taxon>Irregularibacter</taxon>
    </lineage>
</organism>
<dbReference type="PROSITE" id="PS01039">
    <property type="entry name" value="SBP_BACTERIAL_3"/>
    <property type="match status" value="1"/>
</dbReference>
<dbReference type="GO" id="GO:0030313">
    <property type="term" value="C:cell envelope"/>
    <property type="evidence" value="ECO:0007669"/>
    <property type="project" value="UniProtKB-SubCell"/>
</dbReference>
<evidence type="ECO:0000259" key="6">
    <source>
        <dbReference type="SMART" id="SM00062"/>
    </source>
</evidence>